<evidence type="ECO:0000256" key="1">
    <source>
        <dbReference type="SAM" id="Phobius"/>
    </source>
</evidence>
<sequence>MLKVILYFTLCASVQAAGLTVENVTARYGCTCSSSNPNCIQGSCISDAYTQCDNTGCVGSAGGRPWSGCGSLVGGTCSESHSSGEMADAEDAANGLAVGIIIVIVFGALLASAVLTCLMLKVILYFTLCASVQAAGLTVENVTARYGCTCSSSNPNCIQGSCISDAYTQCDNTGCVGSAGGRPWSGCGSLVGGTCSESHSSGEMADAEDAANGLAVGIIIVIVFGALLASAVLTCLVKFMLKQLCD</sequence>
<keyword evidence="4" id="KW-1185">Reference proteome</keyword>
<reference evidence="4" key="1">
    <citation type="journal article" date="2013" name="Nature">
        <title>Pan genome of the phytoplankton Emiliania underpins its global distribution.</title>
        <authorList>
            <person name="Read B.A."/>
            <person name="Kegel J."/>
            <person name="Klute M.J."/>
            <person name="Kuo A."/>
            <person name="Lefebvre S.C."/>
            <person name="Maumus F."/>
            <person name="Mayer C."/>
            <person name="Miller J."/>
            <person name="Monier A."/>
            <person name="Salamov A."/>
            <person name="Young J."/>
            <person name="Aguilar M."/>
            <person name="Claverie J.M."/>
            <person name="Frickenhaus S."/>
            <person name="Gonzalez K."/>
            <person name="Herman E.K."/>
            <person name="Lin Y.C."/>
            <person name="Napier J."/>
            <person name="Ogata H."/>
            <person name="Sarno A.F."/>
            <person name="Shmutz J."/>
            <person name="Schroeder D."/>
            <person name="de Vargas C."/>
            <person name="Verret F."/>
            <person name="von Dassow P."/>
            <person name="Valentin K."/>
            <person name="Van de Peer Y."/>
            <person name="Wheeler G."/>
            <person name="Dacks J.B."/>
            <person name="Delwiche C.F."/>
            <person name="Dyhrman S.T."/>
            <person name="Glockner G."/>
            <person name="John U."/>
            <person name="Richards T."/>
            <person name="Worden A.Z."/>
            <person name="Zhang X."/>
            <person name="Grigoriev I.V."/>
            <person name="Allen A.E."/>
            <person name="Bidle K."/>
            <person name="Borodovsky M."/>
            <person name="Bowler C."/>
            <person name="Brownlee C."/>
            <person name="Cock J.M."/>
            <person name="Elias M."/>
            <person name="Gladyshev V.N."/>
            <person name="Groth M."/>
            <person name="Guda C."/>
            <person name="Hadaegh A."/>
            <person name="Iglesias-Rodriguez M.D."/>
            <person name="Jenkins J."/>
            <person name="Jones B.M."/>
            <person name="Lawson T."/>
            <person name="Leese F."/>
            <person name="Lindquist E."/>
            <person name="Lobanov A."/>
            <person name="Lomsadze A."/>
            <person name="Malik S.B."/>
            <person name="Marsh M.E."/>
            <person name="Mackinder L."/>
            <person name="Mock T."/>
            <person name="Mueller-Roeber B."/>
            <person name="Pagarete A."/>
            <person name="Parker M."/>
            <person name="Probert I."/>
            <person name="Quesneville H."/>
            <person name="Raines C."/>
            <person name="Rensing S.A."/>
            <person name="Riano-Pachon D.M."/>
            <person name="Richier S."/>
            <person name="Rokitta S."/>
            <person name="Shiraiwa Y."/>
            <person name="Soanes D.M."/>
            <person name="van der Giezen M."/>
            <person name="Wahlund T.M."/>
            <person name="Williams B."/>
            <person name="Wilson W."/>
            <person name="Wolfe G."/>
            <person name="Wurch L.L."/>
        </authorList>
    </citation>
    <scope>NUCLEOTIDE SEQUENCE</scope>
</reference>
<dbReference type="AlphaFoldDB" id="A0A0D3I1U0"/>
<dbReference type="GeneID" id="17251543"/>
<dbReference type="Proteomes" id="UP000013827">
    <property type="component" value="Unassembled WGS sequence"/>
</dbReference>
<proteinExistence type="predicted"/>
<feature type="transmembrane region" description="Helical" evidence="1">
    <location>
        <begin position="214"/>
        <end position="241"/>
    </location>
</feature>
<dbReference type="EnsemblProtists" id="EOD05225">
    <property type="protein sequence ID" value="EOD05225"/>
    <property type="gene ID" value="EMIHUDRAFT_97151"/>
</dbReference>
<keyword evidence="1" id="KW-0812">Transmembrane</keyword>
<keyword evidence="1" id="KW-1133">Transmembrane helix</keyword>
<organism evidence="3 4">
    <name type="scientific">Emiliania huxleyi (strain CCMP1516)</name>
    <dbReference type="NCBI Taxonomy" id="280463"/>
    <lineage>
        <taxon>Eukaryota</taxon>
        <taxon>Haptista</taxon>
        <taxon>Haptophyta</taxon>
        <taxon>Prymnesiophyceae</taxon>
        <taxon>Isochrysidales</taxon>
        <taxon>Noelaerhabdaceae</taxon>
        <taxon>Emiliania</taxon>
    </lineage>
</organism>
<dbReference type="RefSeq" id="XP_005757654.1">
    <property type="nucleotide sequence ID" value="XM_005757597.1"/>
</dbReference>
<evidence type="ECO:0000313" key="3">
    <source>
        <dbReference type="EnsemblProtists" id="EOD05225"/>
    </source>
</evidence>
<dbReference type="PaxDb" id="2903-EOD05225"/>
<name>A0A0D3I1U0_EMIH1</name>
<reference evidence="3" key="2">
    <citation type="submission" date="2024-10" db="UniProtKB">
        <authorList>
            <consortium name="EnsemblProtists"/>
        </authorList>
    </citation>
    <scope>IDENTIFICATION</scope>
</reference>
<feature type="chain" id="PRO_5044185247" evidence="2">
    <location>
        <begin position="17"/>
        <end position="246"/>
    </location>
</feature>
<evidence type="ECO:0000313" key="4">
    <source>
        <dbReference type="Proteomes" id="UP000013827"/>
    </source>
</evidence>
<protein>
    <submittedName>
        <fullName evidence="3">Uncharacterized protein</fullName>
    </submittedName>
</protein>
<evidence type="ECO:0000256" key="2">
    <source>
        <dbReference type="SAM" id="SignalP"/>
    </source>
</evidence>
<keyword evidence="1" id="KW-0472">Membrane</keyword>
<feature type="signal peptide" evidence="2">
    <location>
        <begin position="1"/>
        <end position="16"/>
    </location>
</feature>
<dbReference type="KEGG" id="ehx:EMIHUDRAFT_97151"/>
<accession>A0A0D3I1U0</accession>
<dbReference type="HOGENOM" id="CLU_1130821_0_0_1"/>
<feature type="transmembrane region" description="Helical" evidence="1">
    <location>
        <begin position="96"/>
        <end position="115"/>
    </location>
</feature>
<feature type="transmembrane region" description="Helical" evidence="1">
    <location>
        <begin position="122"/>
        <end position="139"/>
    </location>
</feature>
<keyword evidence="2" id="KW-0732">Signal</keyword>